<dbReference type="EMBL" id="JAKVQD010000001">
    <property type="protein sequence ID" value="MCH4551237.1"/>
    <property type="molecule type" value="Genomic_DNA"/>
</dbReference>
<comment type="caution">
    <text evidence="2">The sequence shown here is derived from an EMBL/GenBank/DDBJ whole genome shotgun (WGS) entry which is preliminary data.</text>
</comment>
<evidence type="ECO:0000259" key="1">
    <source>
        <dbReference type="Pfam" id="PF00535"/>
    </source>
</evidence>
<gene>
    <name evidence="2" type="ORF">MKW35_01260</name>
</gene>
<name>A0ABS9RE65_9FLAO</name>
<organism evidence="2 3">
    <name type="scientific">Aestuariibaculum lutulentum</name>
    <dbReference type="NCBI Taxonomy" id="2920935"/>
    <lineage>
        <taxon>Bacteria</taxon>
        <taxon>Pseudomonadati</taxon>
        <taxon>Bacteroidota</taxon>
        <taxon>Flavobacteriia</taxon>
        <taxon>Flavobacteriales</taxon>
        <taxon>Flavobacteriaceae</taxon>
    </lineage>
</organism>
<proteinExistence type="predicted"/>
<dbReference type="InterPro" id="IPR050834">
    <property type="entry name" value="Glycosyltransf_2"/>
</dbReference>
<reference evidence="2" key="1">
    <citation type="submission" date="2022-02" db="EMBL/GenBank/DDBJ databases">
        <title>Aestuariibaculum sp., a marine bacterium isolated from sediment in Guangxi.</title>
        <authorList>
            <person name="Ying J."/>
        </authorList>
    </citation>
    <scope>NUCLEOTIDE SEQUENCE</scope>
    <source>
        <strain evidence="2">L182</strain>
    </source>
</reference>
<feature type="domain" description="Glycosyltransferase 2-like" evidence="1">
    <location>
        <begin position="6"/>
        <end position="142"/>
    </location>
</feature>
<dbReference type="Pfam" id="PF00535">
    <property type="entry name" value="Glycos_transf_2"/>
    <property type="match status" value="1"/>
</dbReference>
<dbReference type="SUPFAM" id="SSF53448">
    <property type="entry name" value="Nucleotide-diphospho-sugar transferases"/>
    <property type="match status" value="1"/>
</dbReference>
<dbReference type="InterPro" id="IPR001173">
    <property type="entry name" value="Glyco_trans_2-like"/>
</dbReference>
<dbReference type="Gene3D" id="3.90.550.10">
    <property type="entry name" value="Spore Coat Polysaccharide Biosynthesis Protein SpsA, Chain A"/>
    <property type="match status" value="1"/>
</dbReference>
<dbReference type="PANTHER" id="PTHR43685:SF2">
    <property type="entry name" value="GLYCOSYLTRANSFERASE 2-LIKE DOMAIN-CONTAINING PROTEIN"/>
    <property type="match status" value="1"/>
</dbReference>
<dbReference type="RefSeq" id="WP_240571514.1">
    <property type="nucleotide sequence ID" value="NZ_CP136709.1"/>
</dbReference>
<dbReference type="InterPro" id="IPR029044">
    <property type="entry name" value="Nucleotide-diphossugar_trans"/>
</dbReference>
<evidence type="ECO:0000313" key="3">
    <source>
        <dbReference type="Proteomes" id="UP001156141"/>
    </source>
</evidence>
<dbReference type="Proteomes" id="UP001156141">
    <property type="component" value="Unassembled WGS sequence"/>
</dbReference>
<dbReference type="CDD" id="cd00761">
    <property type="entry name" value="Glyco_tranf_GTA_type"/>
    <property type="match status" value="1"/>
</dbReference>
<dbReference type="PANTHER" id="PTHR43685">
    <property type="entry name" value="GLYCOSYLTRANSFERASE"/>
    <property type="match status" value="1"/>
</dbReference>
<sequence length="309" mass="36901">MNPKVSIIMATYNRSGYILESLESIKNQTFKDWECWIVDDGSTDDTHKVLRPILDKDHRFKYILRTSDYVKGLPGARNYGLDLAKGDYIIFFDDDDIAHPQNLELCVKELTKDLEISFCRYIRGVFKGDFDYQFDYTRAYDTFYIDKHDINKILKNELQFNSCAVMWKKECFYNNRFQENLMFAEELELYTRIISTGLKGISIKKCLFYGRKHLDSNTGEFHNKDAIRRASFADAIQLVVANLKEKDLVSDNIVRYFIQISLKYKRYNLFERIMDALELTSFEKLKWQLFYKQLPLRLFFYRIKKRLLN</sequence>
<evidence type="ECO:0000313" key="2">
    <source>
        <dbReference type="EMBL" id="MCH4551237.1"/>
    </source>
</evidence>
<accession>A0ABS9RE65</accession>
<protein>
    <submittedName>
        <fullName evidence="2">Glycosyltransferase family 2 protein</fullName>
    </submittedName>
</protein>
<keyword evidence="3" id="KW-1185">Reference proteome</keyword>